<keyword evidence="5 6" id="KW-0233">DNA recombination</keyword>
<evidence type="ECO:0000313" key="7">
    <source>
        <dbReference type="EMBL" id="HIZ88873.1"/>
    </source>
</evidence>
<dbReference type="GO" id="GO:0006313">
    <property type="term" value="P:DNA transposition"/>
    <property type="evidence" value="ECO:0007669"/>
    <property type="project" value="UniProtKB-UniRule"/>
</dbReference>
<gene>
    <name evidence="7" type="ORF">H9804_02920</name>
</gene>
<evidence type="ECO:0000256" key="6">
    <source>
        <dbReference type="RuleBase" id="RU365089"/>
    </source>
</evidence>
<dbReference type="PANTHER" id="PTHR33217">
    <property type="entry name" value="TRANSPOSASE FOR INSERTION SEQUENCE ELEMENT IS1081"/>
    <property type="match status" value="1"/>
</dbReference>
<evidence type="ECO:0000256" key="1">
    <source>
        <dbReference type="ARBA" id="ARBA00002190"/>
    </source>
</evidence>
<dbReference type="Pfam" id="PF00872">
    <property type="entry name" value="Transposase_mut"/>
    <property type="match status" value="1"/>
</dbReference>
<evidence type="ECO:0000256" key="3">
    <source>
        <dbReference type="ARBA" id="ARBA00022578"/>
    </source>
</evidence>
<protein>
    <recommendedName>
        <fullName evidence="6">Mutator family transposase</fullName>
    </recommendedName>
</protein>
<evidence type="ECO:0000256" key="2">
    <source>
        <dbReference type="ARBA" id="ARBA00010961"/>
    </source>
</evidence>
<dbReference type="InterPro" id="IPR001207">
    <property type="entry name" value="Transposase_mutator"/>
</dbReference>
<evidence type="ECO:0000256" key="5">
    <source>
        <dbReference type="ARBA" id="ARBA00023172"/>
    </source>
</evidence>
<reference evidence="7" key="2">
    <citation type="submission" date="2021-04" db="EMBL/GenBank/DDBJ databases">
        <authorList>
            <person name="Gilroy R."/>
        </authorList>
    </citation>
    <scope>NUCLEOTIDE SEQUENCE</scope>
    <source>
        <strain evidence="7">ChiW4-1371</strain>
    </source>
</reference>
<dbReference type="PANTHER" id="PTHR33217:SF5">
    <property type="entry name" value="MUTATOR FAMILY TRANSPOSASE"/>
    <property type="match status" value="1"/>
</dbReference>
<evidence type="ECO:0000313" key="8">
    <source>
        <dbReference type="Proteomes" id="UP000824176"/>
    </source>
</evidence>
<comment type="caution">
    <text evidence="7">The sequence shown here is derived from an EMBL/GenBank/DDBJ whole genome shotgun (WGS) entry which is preliminary data.</text>
</comment>
<dbReference type="AlphaFoldDB" id="A0A9D2GRY4"/>
<reference evidence="7" key="1">
    <citation type="journal article" date="2021" name="PeerJ">
        <title>Extensive microbial diversity within the chicken gut microbiome revealed by metagenomics and culture.</title>
        <authorList>
            <person name="Gilroy R."/>
            <person name="Ravi A."/>
            <person name="Getino M."/>
            <person name="Pursley I."/>
            <person name="Horton D.L."/>
            <person name="Alikhan N.F."/>
            <person name="Baker D."/>
            <person name="Gharbi K."/>
            <person name="Hall N."/>
            <person name="Watson M."/>
            <person name="Adriaenssens E.M."/>
            <person name="Foster-Nyarko E."/>
            <person name="Jarju S."/>
            <person name="Secka A."/>
            <person name="Antonio M."/>
            <person name="Oren A."/>
            <person name="Chaudhuri R.R."/>
            <person name="La Ragione R."/>
            <person name="Hildebrand F."/>
            <person name="Pallen M.J."/>
        </authorList>
    </citation>
    <scope>NUCLEOTIDE SEQUENCE</scope>
    <source>
        <strain evidence="7">ChiW4-1371</strain>
    </source>
</reference>
<sequence length="198" mass="22732">MNFEKQLKQFKESLNFPKNFGISDYNILIKEIKKIVLEKALNGELDYHLEEETNNNSRNRYSSKTIKTETGAIDISTPRDRNSTFEPVIVKNGQRKASILDDQILALYARGMSTRDIVSTFEEIYGIDVSPTLVSRVTENVMESILDWQNRPLDAVYPIIYLDCIVVKVNQDKRVINKSVYLVLTITMEGKKNFLVCG</sequence>
<dbReference type="GO" id="GO:0004803">
    <property type="term" value="F:transposase activity"/>
    <property type="evidence" value="ECO:0007669"/>
    <property type="project" value="UniProtKB-UniRule"/>
</dbReference>
<dbReference type="Proteomes" id="UP000824176">
    <property type="component" value="Unassembled WGS sequence"/>
</dbReference>
<keyword evidence="3 6" id="KW-0815">Transposition</keyword>
<dbReference type="EMBL" id="DXAQ01000040">
    <property type="protein sequence ID" value="HIZ88873.1"/>
    <property type="molecule type" value="Genomic_DNA"/>
</dbReference>
<name>A0A9D2GRY4_9BACT</name>
<comment type="function">
    <text evidence="1 6">Required for the transposition of the insertion element.</text>
</comment>
<dbReference type="GO" id="GO:0003677">
    <property type="term" value="F:DNA binding"/>
    <property type="evidence" value="ECO:0007669"/>
    <property type="project" value="UniProtKB-UniRule"/>
</dbReference>
<keyword evidence="4 6" id="KW-0238">DNA-binding</keyword>
<keyword evidence="6" id="KW-0814">Transposable element</keyword>
<evidence type="ECO:0000256" key="4">
    <source>
        <dbReference type="ARBA" id="ARBA00023125"/>
    </source>
</evidence>
<proteinExistence type="inferred from homology"/>
<organism evidence="7 8">
    <name type="scientific">Candidatus Mucispirillum faecigallinarum</name>
    <dbReference type="NCBI Taxonomy" id="2838699"/>
    <lineage>
        <taxon>Bacteria</taxon>
        <taxon>Pseudomonadati</taxon>
        <taxon>Deferribacterota</taxon>
        <taxon>Deferribacteres</taxon>
        <taxon>Deferribacterales</taxon>
        <taxon>Mucispirillaceae</taxon>
        <taxon>Mucispirillum</taxon>
    </lineage>
</organism>
<accession>A0A9D2GRY4</accession>
<comment type="similarity">
    <text evidence="2 6">Belongs to the transposase mutator family.</text>
</comment>